<evidence type="ECO:0000256" key="4">
    <source>
        <dbReference type="SAM" id="SignalP"/>
    </source>
</evidence>
<sequence length="344" mass="34149">MSSTKPNSRDFSFFSLFTAGLVCLIPFANAYTRPTGTGPVGNPIYEPGLNSVVPVGQGFTVTWGPTNTTAGTVTLVLLKGPSTNAVPQYALVEKTPNNGKWVWTPSTDLAPGDTGYGIQLIDDATGAYQYSTQFGISNPDYKPVSTSSSASSTASTTSTMSASASSSASASKSAPTTSAASTTSKSAAGVTVVTVANGTSTASHSYTTEVVGNFTTYCPSATTMTLGNHTYTVSSATTLTVTDCPCTITKPVTSATAGPATTTLAVASTGRMPVNGSMVYPTGSMTVPVSLKASGSGATSATTGGAASATTSSKPPVQTGAASSAVATSFVGLVVAAGVAVFAL</sequence>
<name>A0AAN6F8M6_9PEZI</name>
<dbReference type="EMBL" id="JASUXU010000094">
    <property type="protein sequence ID" value="KAK0307410.1"/>
    <property type="molecule type" value="Genomic_DNA"/>
</dbReference>
<feature type="transmembrane region" description="Helical" evidence="3">
    <location>
        <begin position="321"/>
        <end position="343"/>
    </location>
</feature>
<keyword evidence="1 4" id="KW-0732">Signal</keyword>
<proteinExistence type="predicted"/>
<dbReference type="PANTHER" id="PTHR40633">
    <property type="entry name" value="MATRIX PROTEIN, PUTATIVE (AFU_ORTHOLOGUE AFUA_8G05410)-RELATED"/>
    <property type="match status" value="1"/>
</dbReference>
<feature type="signal peptide" evidence="4">
    <location>
        <begin position="1"/>
        <end position="30"/>
    </location>
</feature>
<protein>
    <recommendedName>
        <fullName evidence="5">Yeast cell wall synthesis Kre9/Knh1-like N-terminal domain-containing protein</fullName>
    </recommendedName>
</protein>
<feature type="region of interest" description="Disordered" evidence="2">
    <location>
        <begin position="162"/>
        <end position="183"/>
    </location>
</feature>
<dbReference type="Proteomes" id="UP001168146">
    <property type="component" value="Unassembled WGS sequence"/>
</dbReference>
<feature type="chain" id="PRO_5043030212" description="Yeast cell wall synthesis Kre9/Knh1-like N-terminal domain-containing protein" evidence="4">
    <location>
        <begin position="31"/>
        <end position="344"/>
    </location>
</feature>
<dbReference type="AlphaFoldDB" id="A0AAN6F8M6"/>
<evidence type="ECO:0000259" key="5">
    <source>
        <dbReference type="Pfam" id="PF10342"/>
    </source>
</evidence>
<evidence type="ECO:0000313" key="6">
    <source>
        <dbReference type="EMBL" id="KAK0307410.1"/>
    </source>
</evidence>
<evidence type="ECO:0000256" key="2">
    <source>
        <dbReference type="SAM" id="MobiDB-lite"/>
    </source>
</evidence>
<keyword evidence="3" id="KW-0472">Membrane</keyword>
<dbReference type="InterPro" id="IPR018466">
    <property type="entry name" value="Kre9/Knh1-like_N"/>
</dbReference>
<comment type="caution">
    <text evidence="6">The sequence shown here is derived from an EMBL/GenBank/DDBJ whole genome shotgun (WGS) entry which is preliminary data.</text>
</comment>
<dbReference type="Pfam" id="PF10342">
    <property type="entry name" value="Kre9_KNH"/>
    <property type="match status" value="1"/>
</dbReference>
<evidence type="ECO:0000313" key="7">
    <source>
        <dbReference type="Proteomes" id="UP001168146"/>
    </source>
</evidence>
<keyword evidence="3" id="KW-0812">Transmembrane</keyword>
<evidence type="ECO:0000256" key="1">
    <source>
        <dbReference type="ARBA" id="ARBA00022729"/>
    </source>
</evidence>
<reference evidence="6" key="1">
    <citation type="submission" date="2021-12" db="EMBL/GenBank/DDBJ databases">
        <title>Black yeast isolated from Biological Soil Crust.</title>
        <authorList>
            <person name="Kurbessoian T."/>
        </authorList>
    </citation>
    <scope>NUCLEOTIDE SEQUENCE</scope>
    <source>
        <strain evidence="6">CCFEE 5208</strain>
    </source>
</reference>
<feature type="domain" description="Yeast cell wall synthesis Kre9/Knh1-like N-terminal" evidence="5">
    <location>
        <begin position="47"/>
        <end position="136"/>
    </location>
</feature>
<gene>
    <name evidence="6" type="ORF">LTR82_015918</name>
</gene>
<evidence type="ECO:0000256" key="3">
    <source>
        <dbReference type="SAM" id="Phobius"/>
    </source>
</evidence>
<organism evidence="6 7">
    <name type="scientific">Friedmanniomyces endolithicus</name>
    <dbReference type="NCBI Taxonomy" id="329885"/>
    <lineage>
        <taxon>Eukaryota</taxon>
        <taxon>Fungi</taxon>
        <taxon>Dikarya</taxon>
        <taxon>Ascomycota</taxon>
        <taxon>Pezizomycotina</taxon>
        <taxon>Dothideomycetes</taxon>
        <taxon>Dothideomycetidae</taxon>
        <taxon>Mycosphaerellales</taxon>
        <taxon>Teratosphaeriaceae</taxon>
        <taxon>Friedmanniomyces</taxon>
    </lineage>
</organism>
<accession>A0AAN6F8M6</accession>
<keyword evidence="3" id="KW-1133">Transmembrane helix</keyword>
<dbReference type="PANTHER" id="PTHR40633:SF1">
    <property type="entry name" value="GPI ANCHORED SERINE-THREONINE RICH PROTEIN (AFU_ORTHOLOGUE AFUA_1G03630)"/>
    <property type="match status" value="1"/>
</dbReference>
<dbReference type="InterPro" id="IPR052982">
    <property type="entry name" value="SRP1/TIP1-like"/>
</dbReference>